<reference evidence="2 3" key="1">
    <citation type="submission" date="2014-02" db="EMBL/GenBank/DDBJ databases">
        <authorList>
            <person name="Sibley D."/>
            <person name="Venepally P."/>
            <person name="Karamycheva S."/>
            <person name="Hadjithomas M."/>
            <person name="Khan A."/>
            <person name="Brunk B."/>
            <person name="Roos D."/>
            <person name="Caler E."/>
            <person name="Lorenzi H."/>
        </authorList>
    </citation>
    <scope>NUCLEOTIDE SEQUENCE [LARGE SCALE GENOMIC DNA]</scope>
    <source>
        <strain evidence="2 3">GAB2-2007-GAL-DOM2</strain>
    </source>
</reference>
<proteinExistence type="predicted"/>
<comment type="caution">
    <text evidence="2">The sequence shown here is derived from an EMBL/GenBank/DDBJ whole genome shotgun (WGS) entry which is preliminary data.</text>
</comment>
<dbReference type="VEuPathDB" id="ToxoDB:TGDOM2_271600"/>
<gene>
    <name evidence="2" type="ORF">TGDOM2_271600</name>
</gene>
<sequence>MTDVFDRPPDDYSKSRGIPITMIPTEREGRQPEEADGRLPEQHASSSSKVHDGGHCTEAGDMVDWSREQAIANQRNDKHENFLSPGGREDALPFACEEDMPEGGLQAHDEADNRATESKLGSSLSSFSSLEEAFLTSLDVISSLRDAVTVLLKAQGVPTEGEGRQQQLNDYEQSVSRKQAMDVMVSTGAFSCHPQAYESLLKTGERTKGGKRLPGGERPGIANCVGIIADEHMSREEHAGAVKADRREHPCLTETVQDKISSSRHPTGEQERRRGTLECCTHSLNRDYELSICKALLMLQHIGGPEESKPMGVDPPLGGFPLLSQERGSFPLGVVDAGGPAHLRQGRQRSPELEPKATQPLSQHLRTTTDGAGDRHAGAEACCSGFDQLQAMRIRGKAGDGAPASDLGLSFASFTLDKMKNSVDQSETKKHVRTVDLMQMLLKVRLLRQAHLLLRADVLVMRKQQGLQQERLNRALQAAVKRHESERDSLLCRLQKLASLLQKK</sequence>
<feature type="region of interest" description="Disordered" evidence="1">
    <location>
        <begin position="336"/>
        <end position="376"/>
    </location>
</feature>
<dbReference type="OrthoDB" id="330864at2759"/>
<evidence type="ECO:0000313" key="3">
    <source>
        <dbReference type="Proteomes" id="UP000028837"/>
    </source>
</evidence>
<feature type="compositionally biased region" description="Polar residues" evidence="1">
    <location>
        <begin position="359"/>
        <end position="370"/>
    </location>
</feature>
<dbReference type="Proteomes" id="UP000028837">
    <property type="component" value="Unassembled WGS sequence"/>
</dbReference>
<feature type="compositionally biased region" description="Basic and acidic residues" evidence="1">
    <location>
        <begin position="25"/>
        <end position="41"/>
    </location>
</feature>
<feature type="region of interest" description="Disordered" evidence="1">
    <location>
        <begin position="1"/>
        <end position="59"/>
    </location>
</feature>
<protein>
    <submittedName>
        <fullName evidence="2">Uncharacterized protein</fullName>
    </submittedName>
</protein>
<organism evidence="2 3">
    <name type="scientific">Toxoplasma gondii GAB2-2007-GAL-DOM2</name>
    <dbReference type="NCBI Taxonomy" id="1130820"/>
    <lineage>
        <taxon>Eukaryota</taxon>
        <taxon>Sar</taxon>
        <taxon>Alveolata</taxon>
        <taxon>Apicomplexa</taxon>
        <taxon>Conoidasida</taxon>
        <taxon>Coccidia</taxon>
        <taxon>Eucoccidiorida</taxon>
        <taxon>Eimeriorina</taxon>
        <taxon>Sarcocystidae</taxon>
        <taxon>Toxoplasma</taxon>
    </lineage>
</organism>
<name>A0A086KG86_TOXGO</name>
<evidence type="ECO:0000313" key="2">
    <source>
        <dbReference type="EMBL" id="KFG43404.1"/>
    </source>
</evidence>
<feature type="compositionally biased region" description="Basic and acidic residues" evidence="1">
    <location>
        <begin position="1"/>
        <end position="14"/>
    </location>
</feature>
<dbReference type="AlphaFoldDB" id="A0A086KG86"/>
<accession>A0A086KG86</accession>
<dbReference type="EMBL" id="AHZU02000521">
    <property type="protein sequence ID" value="KFG43404.1"/>
    <property type="molecule type" value="Genomic_DNA"/>
</dbReference>
<evidence type="ECO:0000256" key="1">
    <source>
        <dbReference type="SAM" id="MobiDB-lite"/>
    </source>
</evidence>